<dbReference type="InterPro" id="IPR050709">
    <property type="entry name" value="Biotin_Carboxyl_Carrier/Decarb"/>
</dbReference>
<dbReference type="PANTHER" id="PTHR45266">
    <property type="entry name" value="OXALOACETATE DECARBOXYLASE ALPHA CHAIN"/>
    <property type="match status" value="1"/>
</dbReference>
<dbReference type="PANTHER" id="PTHR45266:SF3">
    <property type="entry name" value="OXALOACETATE DECARBOXYLASE ALPHA CHAIN"/>
    <property type="match status" value="1"/>
</dbReference>
<dbReference type="SUPFAM" id="SSF51230">
    <property type="entry name" value="Single hybrid motif"/>
    <property type="match status" value="1"/>
</dbReference>
<dbReference type="Gene3D" id="2.40.50.100">
    <property type="match status" value="1"/>
</dbReference>
<evidence type="ECO:0000256" key="1">
    <source>
        <dbReference type="ARBA" id="ARBA00023267"/>
    </source>
</evidence>
<dbReference type="CDD" id="cd06850">
    <property type="entry name" value="biotinyl_domain"/>
    <property type="match status" value="1"/>
</dbReference>
<dbReference type="InterPro" id="IPR011053">
    <property type="entry name" value="Single_hybrid_motif"/>
</dbReference>
<proteinExistence type="predicted"/>
<comment type="caution">
    <text evidence="3">The sequence shown here is derived from an EMBL/GenBank/DDBJ whole genome shotgun (WGS) entry which is preliminary data.</text>
</comment>
<evidence type="ECO:0000313" key="3">
    <source>
        <dbReference type="EMBL" id="HIZ70798.1"/>
    </source>
</evidence>
<dbReference type="InterPro" id="IPR000089">
    <property type="entry name" value="Biotin_lipoyl"/>
</dbReference>
<dbReference type="PROSITE" id="PS50968">
    <property type="entry name" value="BIOTINYL_LIPOYL"/>
    <property type="match status" value="1"/>
</dbReference>
<reference evidence="3" key="2">
    <citation type="submission" date="2021-04" db="EMBL/GenBank/DDBJ databases">
        <authorList>
            <person name="Gilroy R."/>
        </authorList>
    </citation>
    <scope>NUCLEOTIDE SEQUENCE</scope>
    <source>
        <strain evidence="3">CHK169-4300</strain>
    </source>
</reference>
<dbReference type="InterPro" id="IPR001882">
    <property type="entry name" value="Biotin_BS"/>
</dbReference>
<evidence type="ECO:0000259" key="2">
    <source>
        <dbReference type="PROSITE" id="PS50968"/>
    </source>
</evidence>
<organism evidence="3 4">
    <name type="scientific">Candidatus Atopostipes pullistercoris</name>
    <dbReference type="NCBI Taxonomy" id="2838467"/>
    <lineage>
        <taxon>Bacteria</taxon>
        <taxon>Bacillati</taxon>
        <taxon>Bacillota</taxon>
        <taxon>Bacilli</taxon>
        <taxon>Lactobacillales</taxon>
        <taxon>Carnobacteriaceae</taxon>
        <taxon>Atopostipes</taxon>
    </lineage>
</organism>
<evidence type="ECO:0000313" key="4">
    <source>
        <dbReference type="Proteomes" id="UP000824106"/>
    </source>
</evidence>
<dbReference type="EMBL" id="DXAZ01000045">
    <property type="protein sequence ID" value="HIZ70798.1"/>
    <property type="molecule type" value="Genomic_DNA"/>
</dbReference>
<gene>
    <name evidence="3" type="ORF">H9808_03390</name>
</gene>
<dbReference type="Proteomes" id="UP000824106">
    <property type="component" value="Unassembled WGS sequence"/>
</dbReference>
<keyword evidence="1" id="KW-0092">Biotin</keyword>
<accession>A0A9D2G0B4</accession>
<dbReference type="PROSITE" id="PS00188">
    <property type="entry name" value="BIOTIN"/>
    <property type="match status" value="1"/>
</dbReference>
<dbReference type="Pfam" id="PF00364">
    <property type="entry name" value="Biotin_lipoyl"/>
    <property type="match status" value="1"/>
</dbReference>
<feature type="domain" description="Lipoyl-binding" evidence="2">
    <location>
        <begin position="1"/>
        <end position="51"/>
    </location>
</feature>
<sequence>GDHVEQGDVICIVEAMKLMNEIQAPHSGVVTEILVENEAVVEYKQPLVRID</sequence>
<protein>
    <submittedName>
        <fullName evidence="3">Acetyl-CoA carboxylase, biotin carboxyl carrier protein</fullName>
    </submittedName>
</protein>
<name>A0A9D2G0B4_9LACT</name>
<feature type="non-terminal residue" evidence="3">
    <location>
        <position position="1"/>
    </location>
</feature>
<reference evidence="3" key="1">
    <citation type="journal article" date="2021" name="PeerJ">
        <title>Extensive microbial diversity within the chicken gut microbiome revealed by metagenomics and culture.</title>
        <authorList>
            <person name="Gilroy R."/>
            <person name="Ravi A."/>
            <person name="Getino M."/>
            <person name="Pursley I."/>
            <person name="Horton D.L."/>
            <person name="Alikhan N.F."/>
            <person name="Baker D."/>
            <person name="Gharbi K."/>
            <person name="Hall N."/>
            <person name="Watson M."/>
            <person name="Adriaenssens E.M."/>
            <person name="Foster-Nyarko E."/>
            <person name="Jarju S."/>
            <person name="Secka A."/>
            <person name="Antonio M."/>
            <person name="Oren A."/>
            <person name="Chaudhuri R.R."/>
            <person name="La Ragione R."/>
            <person name="Hildebrand F."/>
            <person name="Pallen M.J."/>
        </authorList>
    </citation>
    <scope>NUCLEOTIDE SEQUENCE</scope>
    <source>
        <strain evidence="3">CHK169-4300</strain>
    </source>
</reference>
<dbReference type="AlphaFoldDB" id="A0A9D2G0B4"/>